<organism evidence="7 8">
    <name type="scientific">Gymnopus androsaceus JB14</name>
    <dbReference type="NCBI Taxonomy" id="1447944"/>
    <lineage>
        <taxon>Eukaryota</taxon>
        <taxon>Fungi</taxon>
        <taxon>Dikarya</taxon>
        <taxon>Basidiomycota</taxon>
        <taxon>Agaricomycotina</taxon>
        <taxon>Agaricomycetes</taxon>
        <taxon>Agaricomycetidae</taxon>
        <taxon>Agaricales</taxon>
        <taxon>Marasmiineae</taxon>
        <taxon>Omphalotaceae</taxon>
        <taxon>Gymnopus</taxon>
    </lineage>
</organism>
<dbReference type="GO" id="GO:0031965">
    <property type="term" value="C:nuclear membrane"/>
    <property type="evidence" value="ECO:0007669"/>
    <property type="project" value="UniProtKB-SubCell"/>
</dbReference>
<accession>A0A6A4HF72</accession>
<dbReference type="InterPro" id="IPR008547">
    <property type="entry name" value="DUF829_TMEM53"/>
</dbReference>
<sequence length="287" mass="31886">MSYSQSGPADASLRQLNKWTISQPSVILLFGWLDGQLNHLQKYVEHLRERFPTSTIVLVRSFSSFYWTSQSQRENLLLPIVEVLKNESRGGHYRGTLIDVMSNGGGFQFMTLRKLLFKLEASKAVFLPSGEAPMALILDSAPGDNALRSAISSMTPASPVIRILSIPPVVVVYAVFYIMNAYAGNPPIYSDLRTSLNSPILLPSVIQTTSSYDIPRLYLYSDNDKLSLEEDISRHAADAISKGFNVSVEKFCNTVHVSHARSNPESHLPLNETLSVNETNVSHGLHY</sequence>
<evidence type="ECO:0008006" key="9">
    <source>
        <dbReference type="Google" id="ProtNLM"/>
    </source>
</evidence>
<evidence type="ECO:0000256" key="4">
    <source>
        <dbReference type="ARBA" id="ARBA00023136"/>
    </source>
</evidence>
<dbReference type="EMBL" id="ML769514">
    <property type="protein sequence ID" value="KAE9396383.1"/>
    <property type="molecule type" value="Genomic_DNA"/>
</dbReference>
<dbReference type="PANTHER" id="PTHR12265:SF30">
    <property type="entry name" value="TRANSMEMBRANE PROTEIN 53"/>
    <property type="match status" value="1"/>
</dbReference>
<evidence type="ECO:0000256" key="3">
    <source>
        <dbReference type="ARBA" id="ARBA00022989"/>
    </source>
</evidence>
<keyword evidence="3" id="KW-1133">Transmembrane helix</keyword>
<comment type="subcellular location">
    <subcellularLocation>
        <location evidence="6">Endomembrane system</location>
        <topology evidence="6">Single-pass membrane protein</topology>
    </subcellularLocation>
    <subcellularLocation>
        <location evidence="1">Nucleus membrane</location>
    </subcellularLocation>
</comment>
<dbReference type="OrthoDB" id="77878at2759"/>
<evidence type="ECO:0000256" key="1">
    <source>
        <dbReference type="ARBA" id="ARBA00004126"/>
    </source>
</evidence>
<keyword evidence="2" id="KW-0812">Transmembrane</keyword>
<keyword evidence="8" id="KW-1185">Reference proteome</keyword>
<keyword evidence="4" id="KW-0472">Membrane</keyword>
<evidence type="ECO:0000313" key="7">
    <source>
        <dbReference type="EMBL" id="KAE9396383.1"/>
    </source>
</evidence>
<dbReference type="Proteomes" id="UP000799118">
    <property type="component" value="Unassembled WGS sequence"/>
</dbReference>
<dbReference type="AlphaFoldDB" id="A0A6A4HF72"/>
<evidence type="ECO:0000256" key="2">
    <source>
        <dbReference type="ARBA" id="ARBA00022692"/>
    </source>
</evidence>
<dbReference type="PANTHER" id="PTHR12265">
    <property type="entry name" value="TRANSMEMBRANE PROTEIN 53"/>
    <property type="match status" value="1"/>
</dbReference>
<reference evidence="7" key="1">
    <citation type="journal article" date="2019" name="Environ. Microbiol.">
        <title>Fungal ecological strategies reflected in gene transcription - a case study of two litter decomposers.</title>
        <authorList>
            <person name="Barbi F."/>
            <person name="Kohler A."/>
            <person name="Barry K."/>
            <person name="Baskaran P."/>
            <person name="Daum C."/>
            <person name="Fauchery L."/>
            <person name="Ihrmark K."/>
            <person name="Kuo A."/>
            <person name="LaButti K."/>
            <person name="Lipzen A."/>
            <person name="Morin E."/>
            <person name="Grigoriev I.V."/>
            <person name="Henrissat B."/>
            <person name="Lindahl B."/>
            <person name="Martin F."/>
        </authorList>
    </citation>
    <scope>NUCLEOTIDE SEQUENCE</scope>
    <source>
        <strain evidence="7">JB14</strain>
    </source>
</reference>
<gene>
    <name evidence="7" type="ORF">BT96DRAFT_977503</name>
</gene>
<evidence type="ECO:0000256" key="6">
    <source>
        <dbReference type="ARBA" id="ARBA00037847"/>
    </source>
</evidence>
<name>A0A6A4HF72_9AGAR</name>
<protein>
    <recommendedName>
        <fullName evidence="9">DUF829-domain-containing protein</fullName>
    </recommendedName>
</protein>
<evidence type="ECO:0000313" key="8">
    <source>
        <dbReference type="Proteomes" id="UP000799118"/>
    </source>
</evidence>
<proteinExistence type="predicted"/>
<evidence type="ECO:0000256" key="5">
    <source>
        <dbReference type="ARBA" id="ARBA00023242"/>
    </source>
</evidence>
<dbReference type="Pfam" id="PF05705">
    <property type="entry name" value="DUF829"/>
    <property type="match status" value="1"/>
</dbReference>
<keyword evidence="5" id="KW-0539">Nucleus</keyword>